<keyword evidence="7" id="KW-0256">Endoplasmic reticulum</keyword>
<dbReference type="Pfam" id="PF00067">
    <property type="entry name" value="p450"/>
    <property type="match status" value="1"/>
</dbReference>
<evidence type="ECO:0000256" key="12">
    <source>
        <dbReference type="ARBA" id="ARBA00023136"/>
    </source>
</evidence>
<keyword evidence="12" id="KW-0472">Membrane</keyword>
<dbReference type="PRINTS" id="PR00385">
    <property type="entry name" value="P450"/>
</dbReference>
<evidence type="ECO:0000256" key="7">
    <source>
        <dbReference type="ARBA" id="ARBA00022824"/>
    </source>
</evidence>
<accession>A0ABD1F2X0</accession>
<dbReference type="Gene3D" id="1.10.630.10">
    <property type="entry name" value="Cytochrome P450"/>
    <property type="match status" value="1"/>
</dbReference>
<evidence type="ECO:0000256" key="9">
    <source>
        <dbReference type="ARBA" id="ARBA00023002"/>
    </source>
</evidence>
<dbReference type="PRINTS" id="PR00463">
    <property type="entry name" value="EP450I"/>
</dbReference>
<evidence type="ECO:0000313" key="16">
    <source>
        <dbReference type="Proteomes" id="UP001566132"/>
    </source>
</evidence>
<keyword evidence="5 13" id="KW-0349">Heme</keyword>
<evidence type="ECO:0000256" key="3">
    <source>
        <dbReference type="ARBA" id="ARBA00004406"/>
    </source>
</evidence>
<evidence type="ECO:0000313" key="15">
    <source>
        <dbReference type="EMBL" id="KAL1509579.1"/>
    </source>
</evidence>
<keyword evidence="9 14" id="KW-0560">Oxidoreductase</keyword>
<organism evidence="15 16">
    <name type="scientific">Hypothenemus hampei</name>
    <name type="common">Coffee berry borer</name>
    <dbReference type="NCBI Taxonomy" id="57062"/>
    <lineage>
        <taxon>Eukaryota</taxon>
        <taxon>Metazoa</taxon>
        <taxon>Ecdysozoa</taxon>
        <taxon>Arthropoda</taxon>
        <taxon>Hexapoda</taxon>
        <taxon>Insecta</taxon>
        <taxon>Pterygota</taxon>
        <taxon>Neoptera</taxon>
        <taxon>Endopterygota</taxon>
        <taxon>Coleoptera</taxon>
        <taxon>Polyphaga</taxon>
        <taxon>Cucujiformia</taxon>
        <taxon>Curculionidae</taxon>
        <taxon>Scolytinae</taxon>
        <taxon>Hypothenemus</taxon>
    </lineage>
</organism>
<protein>
    <recommendedName>
        <fullName evidence="17">Cytochrome P450</fullName>
    </recommendedName>
</protein>
<comment type="cofactor">
    <cofactor evidence="1 13">
        <name>heme</name>
        <dbReference type="ChEBI" id="CHEBI:30413"/>
    </cofactor>
</comment>
<evidence type="ECO:0000256" key="14">
    <source>
        <dbReference type="RuleBase" id="RU000461"/>
    </source>
</evidence>
<dbReference type="GO" id="GO:0046872">
    <property type="term" value="F:metal ion binding"/>
    <property type="evidence" value="ECO:0007669"/>
    <property type="project" value="UniProtKB-KW"/>
</dbReference>
<evidence type="ECO:0000256" key="1">
    <source>
        <dbReference type="ARBA" id="ARBA00001971"/>
    </source>
</evidence>
<evidence type="ECO:0008006" key="17">
    <source>
        <dbReference type="Google" id="ProtNLM"/>
    </source>
</evidence>
<comment type="subcellular location">
    <subcellularLocation>
        <location evidence="3">Endoplasmic reticulum membrane</location>
        <topology evidence="3">Peripheral membrane protein</topology>
    </subcellularLocation>
    <subcellularLocation>
        <location evidence="2">Microsome membrane</location>
        <topology evidence="2">Peripheral membrane protein</topology>
    </subcellularLocation>
</comment>
<dbReference type="PANTHER" id="PTHR24292:SF54">
    <property type="entry name" value="CYP9F3-RELATED"/>
    <property type="match status" value="1"/>
</dbReference>
<name>A0ABD1F2X0_HYPHA</name>
<gene>
    <name evidence="15" type="ORF">ABEB36_004291</name>
</gene>
<evidence type="ECO:0000256" key="5">
    <source>
        <dbReference type="ARBA" id="ARBA00022617"/>
    </source>
</evidence>
<evidence type="ECO:0000256" key="4">
    <source>
        <dbReference type="ARBA" id="ARBA00010617"/>
    </source>
</evidence>
<dbReference type="InterPro" id="IPR001128">
    <property type="entry name" value="Cyt_P450"/>
</dbReference>
<dbReference type="InterPro" id="IPR017972">
    <property type="entry name" value="Cyt_P450_CS"/>
</dbReference>
<evidence type="ECO:0000256" key="8">
    <source>
        <dbReference type="ARBA" id="ARBA00022848"/>
    </source>
</evidence>
<dbReference type="GO" id="GO:0005789">
    <property type="term" value="C:endoplasmic reticulum membrane"/>
    <property type="evidence" value="ECO:0007669"/>
    <property type="project" value="UniProtKB-SubCell"/>
</dbReference>
<dbReference type="SUPFAM" id="SSF48264">
    <property type="entry name" value="Cytochrome P450"/>
    <property type="match status" value="1"/>
</dbReference>
<comment type="similarity">
    <text evidence="4 14">Belongs to the cytochrome P450 family.</text>
</comment>
<keyword evidence="8" id="KW-0492">Microsome</keyword>
<sequence length="528" mass="61391">MFTYLLLGAVTVGLCYIFIRPPNYFKRLGIKQLKPWPILGDTYITLFRTMSLGDFIKYAYDTYGKSRYGGIYHLNIPTLIVKDPELIKQLTIKDFDHFTDHRAFVNPEADPLWSNNLFALTGQKWREMRATLSGSFTSSKMKHMFEVINEAAQNFSTHFIKKEENLIELEMKDTFTRFTNDVIATSAFGLKVDSLEEPNNTFYIAGQVLTNFTSFLLTLKFLLFFTLPRIFKYFKITIFDKETTTFFQNTITETIKVREEKNIVRKDMINLLLEARKGHKTEEGNAIETGYATVQEDAYFDKVKFKQAKYLTNDDITSQALIFFFAGFDTVSTALCYGAHELAMDKDIQDTLREEIHDTQKLNNGILTYDALLNMKYMDMVFCEILRKWTPVFFLDRVCTKPYTIEPKYPDEKPIHLKVGDLLWLPTFGLHRDPKHFPKPEVFDPERFSDENRDQITPYSYIPFGSGPRNCIGSRFAILESKALLYNLLLNFEIVSTKKTTNPLKFSRSSMQNTVEGGFWLGLKRIKQ</sequence>
<keyword evidence="16" id="KW-1185">Reference proteome</keyword>
<dbReference type="AlphaFoldDB" id="A0ABD1F2X0"/>
<dbReference type="PROSITE" id="PS00086">
    <property type="entry name" value="CYTOCHROME_P450"/>
    <property type="match status" value="1"/>
</dbReference>
<evidence type="ECO:0000256" key="11">
    <source>
        <dbReference type="ARBA" id="ARBA00023033"/>
    </source>
</evidence>
<evidence type="ECO:0000256" key="10">
    <source>
        <dbReference type="ARBA" id="ARBA00023004"/>
    </source>
</evidence>
<keyword evidence="10 13" id="KW-0408">Iron</keyword>
<evidence type="ECO:0000256" key="13">
    <source>
        <dbReference type="PIRSR" id="PIRSR602401-1"/>
    </source>
</evidence>
<dbReference type="Proteomes" id="UP001566132">
    <property type="component" value="Unassembled WGS sequence"/>
</dbReference>
<comment type="caution">
    <text evidence="15">The sequence shown here is derived from an EMBL/GenBank/DDBJ whole genome shotgun (WGS) entry which is preliminary data.</text>
</comment>
<dbReference type="GO" id="GO:0004497">
    <property type="term" value="F:monooxygenase activity"/>
    <property type="evidence" value="ECO:0007669"/>
    <property type="project" value="UniProtKB-KW"/>
</dbReference>
<keyword evidence="6 13" id="KW-0479">Metal-binding</keyword>
<dbReference type="FunFam" id="1.10.630.10:FF:000042">
    <property type="entry name" value="Cytochrome P450"/>
    <property type="match status" value="1"/>
</dbReference>
<dbReference type="InterPro" id="IPR036396">
    <property type="entry name" value="Cyt_P450_sf"/>
</dbReference>
<dbReference type="EMBL" id="JBDJPC010000003">
    <property type="protein sequence ID" value="KAL1509579.1"/>
    <property type="molecule type" value="Genomic_DNA"/>
</dbReference>
<dbReference type="CDD" id="cd11056">
    <property type="entry name" value="CYP6-like"/>
    <property type="match status" value="1"/>
</dbReference>
<keyword evidence="11 14" id="KW-0503">Monooxygenase</keyword>
<evidence type="ECO:0000256" key="6">
    <source>
        <dbReference type="ARBA" id="ARBA00022723"/>
    </source>
</evidence>
<dbReference type="InterPro" id="IPR050476">
    <property type="entry name" value="Insect_CytP450_Detox"/>
</dbReference>
<evidence type="ECO:0000256" key="2">
    <source>
        <dbReference type="ARBA" id="ARBA00004174"/>
    </source>
</evidence>
<reference evidence="15 16" key="1">
    <citation type="submission" date="2024-05" db="EMBL/GenBank/DDBJ databases">
        <title>Genetic variation in Jamaican populations of the coffee berry borer (Hypothenemus hampei).</title>
        <authorList>
            <person name="Errbii M."/>
            <person name="Myrie A."/>
        </authorList>
    </citation>
    <scope>NUCLEOTIDE SEQUENCE [LARGE SCALE GENOMIC DNA]</scope>
    <source>
        <strain evidence="15">JA-Hopewell-2020-01-JO</strain>
        <tissue evidence="15">Whole body</tissue>
    </source>
</reference>
<dbReference type="InterPro" id="IPR002401">
    <property type="entry name" value="Cyt_P450_E_grp-I"/>
</dbReference>
<proteinExistence type="inferred from homology"/>
<dbReference type="PANTHER" id="PTHR24292">
    <property type="entry name" value="CYTOCHROME P450"/>
    <property type="match status" value="1"/>
</dbReference>
<feature type="binding site" description="axial binding residue" evidence="13">
    <location>
        <position position="471"/>
    </location>
    <ligand>
        <name>heme</name>
        <dbReference type="ChEBI" id="CHEBI:30413"/>
    </ligand>
    <ligandPart>
        <name>Fe</name>
        <dbReference type="ChEBI" id="CHEBI:18248"/>
    </ligandPart>
</feature>